<gene>
    <name evidence="1" type="ORF">SAMN05216456_0568</name>
</gene>
<dbReference type="Gene3D" id="1.10.10.690">
    <property type="entry name" value="YidB-like"/>
    <property type="match status" value="1"/>
</dbReference>
<accession>A0A1I7N1Z8</accession>
<organism evidence="1 2">
    <name type="scientific">Devosia crocina</name>
    <dbReference type="NCBI Taxonomy" id="429728"/>
    <lineage>
        <taxon>Bacteria</taxon>
        <taxon>Pseudomonadati</taxon>
        <taxon>Pseudomonadota</taxon>
        <taxon>Alphaproteobacteria</taxon>
        <taxon>Hyphomicrobiales</taxon>
        <taxon>Devosiaceae</taxon>
        <taxon>Devosia</taxon>
    </lineage>
</organism>
<evidence type="ECO:0000313" key="2">
    <source>
        <dbReference type="Proteomes" id="UP000199074"/>
    </source>
</evidence>
<dbReference type="SUPFAM" id="SSF140804">
    <property type="entry name" value="YidB-like"/>
    <property type="match status" value="1"/>
</dbReference>
<dbReference type="InterPro" id="IPR027405">
    <property type="entry name" value="YidB-like"/>
</dbReference>
<proteinExistence type="predicted"/>
<name>A0A1I7N1Z8_9HYPH</name>
<sequence>MAKTPSMVALLGLLAVAGYQHRDKLGELLNGMGNQPGDPADRRSDKGGFGDILGGLGGLLGGAAGGNVLTGGLGDLVDQFRQTGRGAKADSWVNQGANDPVDASDLEQTLGEDMIAELVAKTGLSREDLLKRLSETLPDAVNQMTPDGRLPAAG</sequence>
<dbReference type="InterPro" id="IPR045372">
    <property type="entry name" value="YidB"/>
</dbReference>
<dbReference type="Proteomes" id="UP000199074">
    <property type="component" value="Unassembled WGS sequence"/>
</dbReference>
<dbReference type="RefSeq" id="WP_092420634.1">
    <property type="nucleotide sequence ID" value="NZ_FPCK01000001.1"/>
</dbReference>
<dbReference type="Pfam" id="PF20159">
    <property type="entry name" value="YidB"/>
    <property type="match status" value="1"/>
</dbReference>
<dbReference type="AlphaFoldDB" id="A0A1I7N1Z8"/>
<dbReference type="EMBL" id="FPCK01000001">
    <property type="protein sequence ID" value="SFV28655.1"/>
    <property type="molecule type" value="Genomic_DNA"/>
</dbReference>
<dbReference type="OrthoDB" id="4235777at2"/>
<dbReference type="STRING" id="429728.SAMN05216456_0568"/>
<evidence type="ECO:0000313" key="1">
    <source>
        <dbReference type="EMBL" id="SFV28655.1"/>
    </source>
</evidence>
<protein>
    <submittedName>
        <fullName evidence="1">Uncharacterized conserved protein YidB, DUF937 family</fullName>
    </submittedName>
</protein>
<reference evidence="1 2" key="1">
    <citation type="submission" date="2016-10" db="EMBL/GenBank/DDBJ databases">
        <authorList>
            <person name="de Groot N.N."/>
        </authorList>
    </citation>
    <scope>NUCLEOTIDE SEQUENCE [LARGE SCALE GENOMIC DNA]</scope>
    <source>
        <strain evidence="1 2">IPL20</strain>
    </source>
</reference>
<keyword evidence="2" id="KW-1185">Reference proteome</keyword>